<gene>
    <name evidence="1" type="ORF">FGL95_29925</name>
</gene>
<dbReference type="AlphaFoldDB" id="A0A848KUQ1"/>
<keyword evidence="2" id="KW-1185">Reference proteome</keyword>
<evidence type="ECO:0000313" key="1">
    <source>
        <dbReference type="EMBL" id="NMN99247.1"/>
    </source>
</evidence>
<dbReference type="EMBL" id="VCQU01000015">
    <property type="protein sequence ID" value="NMN99247.1"/>
    <property type="molecule type" value="Genomic_DNA"/>
</dbReference>
<dbReference type="InterPro" id="IPR012349">
    <property type="entry name" value="Split_barrel_FMN-bd"/>
</dbReference>
<reference evidence="1 2" key="1">
    <citation type="submission" date="2019-05" db="EMBL/GenBank/DDBJ databases">
        <authorList>
            <person name="Lee S.D."/>
        </authorList>
    </citation>
    <scope>NUCLEOTIDE SEQUENCE [LARGE SCALE GENOMIC DNA]</scope>
    <source>
        <strain evidence="1 2">YC2-7</strain>
    </source>
</reference>
<dbReference type="Gene3D" id="2.30.110.10">
    <property type="entry name" value="Electron Transport, Fmn-binding Protein, Chain A"/>
    <property type="match status" value="1"/>
</dbReference>
<evidence type="ECO:0000313" key="2">
    <source>
        <dbReference type="Proteomes" id="UP000535543"/>
    </source>
</evidence>
<name>A0A848KUQ1_9NOCA</name>
<dbReference type="NCBIfam" id="TIGR00026">
    <property type="entry name" value="hi_GC_TIGR00026"/>
    <property type="match status" value="1"/>
</dbReference>
<accession>A0A848KUQ1</accession>
<dbReference type="Pfam" id="PF04075">
    <property type="entry name" value="F420H2_quin_red"/>
    <property type="match status" value="1"/>
</dbReference>
<dbReference type="GO" id="GO:0016491">
    <property type="term" value="F:oxidoreductase activity"/>
    <property type="evidence" value="ECO:0007669"/>
    <property type="project" value="InterPro"/>
</dbReference>
<dbReference type="Proteomes" id="UP000535543">
    <property type="component" value="Unassembled WGS sequence"/>
</dbReference>
<proteinExistence type="predicted"/>
<comment type="caution">
    <text evidence="1">The sequence shown here is derived from an EMBL/GenBank/DDBJ whole genome shotgun (WGS) entry which is preliminary data.</text>
</comment>
<sequence length="144" mass="16090">MLPGLWLAPPSGYGVLTTTGRKTGKLRRKCIRIIRDGDRAYLVQLVPPSLGVERPGAVASWVWNLRANPHVRLRIRGGFFDGVAREITDGAELAHARRVLCEPVKLFDYGECALHLRGVPSRAKIGELHRYWFDTGHPIVVELS</sequence>
<reference evidence="1 2" key="2">
    <citation type="submission" date="2020-06" db="EMBL/GenBank/DDBJ databases">
        <title>Antribacter stalactiti gen. nov., sp. nov., a new member of the family Nacardiaceae isolated from a cave.</title>
        <authorList>
            <person name="Kim I.S."/>
        </authorList>
    </citation>
    <scope>NUCLEOTIDE SEQUENCE [LARGE SCALE GENOMIC DNA]</scope>
    <source>
        <strain evidence="1 2">YC2-7</strain>
    </source>
</reference>
<organism evidence="1 2">
    <name type="scientific">Antrihabitans stalactiti</name>
    <dbReference type="NCBI Taxonomy" id="2584121"/>
    <lineage>
        <taxon>Bacteria</taxon>
        <taxon>Bacillati</taxon>
        <taxon>Actinomycetota</taxon>
        <taxon>Actinomycetes</taxon>
        <taxon>Mycobacteriales</taxon>
        <taxon>Nocardiaceae</taxon>
        <taxon>Antrihabitans</taxon>
    </lineage>
</organism>
<protein>
    <submittedName>
        <fullName evidence="1">Nitroreductase family deazaflavin-dependent oxidoreductase</fullName>
    </submittedName>
</protein>
<dbReference type="InterPro" id="IPR004378">
    <property type="entry name" value="F420H2_quin_Rdtase"/>
</dbReference>